<evidence type="ECO:0000313" key="4">
    <source>
        <dbReference type="Proteomes" id="UP001235343"/>
    </source>
</evidence>
<protein>
    <submittedName>
        <fullName evidence="3">CPBP family intramembrane metalloprotease</fullName>
        <ecNumber evidence="3">3.4.-.-</ecNumber>
    </submittedName>
</protein>
<evidence type="ECO:0000259" key="2">
    <source>
        <dbReference type="Pfam" id="PF02517"/>
    </source>
</evidence>
<comment type="caution">
    <text evidence="3">The sequence shown here is derived from an EMBL/GenBank/DDBJ whole genome shotgun (WGS) entry which is preliminary data.</text>
</comment>
<dbReference type="PANTHER" id="PTHR43592">
    <property type="entry name" value="CAAX AMINO TERMINAL PROTEASE"/>
    <property type="match status" value="1"/>
</dbReference>
<keyword evidence="3" id="KW-0482">Metalloprotease</keyword>
<keyword evidence="1" id="KW-0472">Membrane</keyword>
<gene>
    <name evidence="3" type="ORF">QQS35_14375</name>
</gene>
<feature type="domain" description="CAAX prenyl protease 2/Lysostaphin resistance protein A-like" evidence="2">
    <location>
        <begin position="21"/>
        <end position="103"/>
    </location>
</feature>
<feature type="transmembrane region" description="Helical" evidence="1">
    <location>
        <begin position="53"/>
        <end position="71"/>
    </location>
</feature>
<evidence type="ECO:0000256" key="1">
    <source>
        <dbReference type="SAM" id="Phobius"/>
    </source>
</evidence>
<dbReference type="PANTHER" id="PTHR43592:SF15">
    <property type="entry name" value="CAAX AMINO TERMINAL PROTEASE FAMILY PROTEIN"/>
    <property type="match status" value="1"/>
</dbReference>
<name>A0ABT7L701_9BACI</name>
<dbReference type="RefSeq" id="WP_285932902.1">
    <property type="nucleotide sequence ID" value="NZ_JASTZU010000041.1"/>
</dbReference>
<dbReference type="Proteomes" id="UP001235343">
    <property type="component" value="Unassembled WGS sequence"/>
</dbReference>
<keyword evidence="3" id="KW-0378">Hydrolase</keyword>
<reference evidence="3 4" key="1">
    <citation type="submission" date="2023-06" db="EMBL/GenBank/DDBJ databases">
        <title>Aquibacillus rhizosphaerae LR5S19.</title>
        <authorList>
            <person name="Sun J.-Q."/>
        </authorList>
    </citation>
    <scope>NUCLEOTIDE SEQUENCE [LARGE SCALE GENOMIC DNA]</scope>
    <source>
        <strain evidence="3 4">LR5S19</strain>
    </source>
</reference>
<keyword evidence="3" id="KW-0645">Protease</keyword>
<dbReference type="EC" id="3.4.-.-" evidence="3"/>
<evidence type="ECO:0000313" key="3">
    <source>
        <dbReference type="EMBL" id="MDL4841623.1"/>
    </source>
</evidence>
<dbReference type="InterPro" id="IPR003675">
    <property type="entry name" value="Rce1/LyrA-like_dom"/>
</dbReference>
<proteinExistence type="predicted"/>
<keyword evidence="1" id="KW-0812">Transmembrane</keyword>
<accession>A0ABT7L701</accession>
<sequence length="112" mass="12936">MLDDTLIFYYKHGLLKGESIGGIVNSVFLAPIWEEVFFRGVLLFFLLKFTKPVWAISISSVMFAVFHPMYWIITLVSGVLLSITTYKTKSLIPSVISHSLWNLYMAKLFLYF</sequence>
<organism evidence="3 4">
    <name type="scientific">Aquibacillus rhizosphaerae</name>
    <dbReference type="NCBI Taxonomy" id="3051431"/>
    <lineage>
        <taxon>Bacteria</taxon>
        <taxon>Bacillati</taxon>
        <taxon>Bacillota</taxon>
        <taxon>Bacilli</taxon>
        <taxon>Bacillales</taxon>
        <taxon>Bacillaceae</taxon>
        <taxon>Aquibacillus</taxon>
    </lineage>
</organism>
<feature type="transmembrane region" description="Helical" evidence="1">
    <location>
        <begin position="20"/>
        <end position="46"/>
    </location>
</feature>
<dbReference type="GO" id="GO:0008237">
    <property type="term" value="F:metallopeptidase activity"/>
    <property type="evidence" value="ECO:0007669"/>
    <property type="project" value="UniProtKB-KW"/>
</dbReference>
<keyword evidence="4" id="KW-1185">Reference proteome</keyword>
<dbReference type="EMBL" id="JASTZU010000041">
    <property type="protein sequence ID" value="MDL4841623.1"/>
    <property type="molecule type" value="Genomic_DNA"/>
</dbReference>
<keyword evidence="1" id="KW-1133">Transmembrane helix</keyword>
<dbReference type="Pfam" id="PF02517">
    <property type="entry name" value="Rce1-like"/>
    <property type="match status" value="1"/>
</dbReference>